<evidence type="ECO:0000256" key="1">
    <source>
        <dbReference type="ARBA" id="ARBA00004496"/>
    </source>
</evidence>
<dbReference type="AlphaFoldDB" id="A0A948S0N0"/>
<dbReference type="EMBL" id="JAHJDP010000109">
    <property type="protein sequence ID" value="MBU2693029.1"/>
    <property type="molecule type" value="Genomic_DNA"/>
</dbReference>
<keyword evidence="5 6" id="KW-0378">Hydrolase</keyword>
<evidence type="ECO:0000256" key="5">
    <source>
        <dbReference type="ARBA" id="ARBA00022801"/>
    </source>
</evidence>
<name>A0A948S0N0_UNCEI</name>
<evidence type="ECO:0000313" key="8">
    <source>
        <dbReference type="Proteomes" id="UP000777784"/>
    </source>
</evidence>
<evidence type="ECO:0000256" key="3">
    <source>
        <dbReference type="ARBA" id="ARBA00022722"/>
    </source>
</evidence>
<keyword evidence="3 6" id="KW-0540">Nuclease</keyword>
<dbReference type="PANTHER" id="PTHR28511">
    <property type="entry name" value="ENDONUCLEASE V"/>
    <property type="match status" value="1"/>
</dbReference>
<dbReference type="InterPro" id="IPR007581">
    <property type="entry name" value="Endonuclease-V"/>
</dbReference>
<evidence type="ECO:0000256" key="2">
    <source>
        <dbReference type="ARBA" id="ARBA00022490"/>
    </source>
</evidence>
<dbReference type="GO" id="GO:0043737">
    <property type="term" value="F:deoxyribonuclease V activity"/>
    <property type="evidence" value="ECO:0007669"/>
    <property type="project" value="UniProtKB-UniRule"/>
</dbReference>
<keyword evidence="6" id="KW-0227">DNA damage</keyword>
<keyword evidence="6" id="KW-0234">DNA repair</keyword>
<dbReference type="HAMAP" id="MF_00801">
    <property type="entry name" value="Endonuclease_5"/>
    <property type="match status" value="1"/>
</dbReference>
<dbReference type="GO" id="GO:0016891">
    <property type="term" value="F:RNA endonuclease activity producing 5'-phosphomonoesters, hydrolytic mechanism"/>
    <property type="evidence" value="ECO:0007669"/>
    <property type="project" value="TreeGrafter"/>
</dbReference>
<dbReference type="Proteomes" id="UP000777784">
    <property type="component" value="Unassembled WGS sequence"/>
</dbReference>
<sequence>MKPRFAHPWNLSTPEAVKIQERLRQEVSLEGSLKGDSFLVAGLDVATNGHRFHSAAGEILYAAVVLLDWPSGEMLEEVYASLGARFPYIPGLLSFREIPVLQQALEQLSRIPDLIVCDGQGIAHPRRFGLACHLGVLYDIPSLGIAKSLLCGAVREPDRRRGGHSPIRLGTETVGYAVRTRDNVRPVYVSPGHRLSLQESLRLTLALHGGFRIPRPTRLADQKVKQFKNSQPRSGDG</sequence>
<dbReference type="GO" id="GO:0006281">
    <property type="term" value="P:DNA repair"/>
    <property type="evidence" value="ECO:0007669"/>
    <property type="project" value="UniProtKB-UniRule"/>
</dbReference>
<comment type="catalytic activity">
    <reaction evidence="6">
        <text>Endonucleolytic cleavage at apurinic or apyrimidinic sites to products with a 5'-phosphate.</text>
        <dbReference type="EC" id="3.1.21.7"/>
    </reaction>
</comment>
<dbReference type="GO" id="GO:0000287">
    <property type="term" value="F:magnesium ion binding"/>
    <property type="evidence" value="ECO:0007669"/>
    <property type="project" value="UniProtKB-UniRule"/>
</dbReference>
<dbReference type="EC" id="3.1.21.7" evidence="6"/>
<feature type="binding site" evidence="6">
    <location>
        <position position="118"/>
    </location>
    <ligand>
        <name>Mg(2+)</name>
        <dbReference type="ChEBI" id="CHEBI:18420"/>
    </ligand>
</feature>
<evidence type="ECO:0000256" key="6">
    <source>
        <dbReference type="HAMAP-Rule" id="MF_00801"/>
    </source>
</evidence>
<dbReference type="Pfam" id="PF04493">
    <property type="entry name" value="Endonuclease_5"/>
    <property type="match status" value="1"/>
</dbReference>
<keyword evidence="6" id="KW-0479">Metal-binding</keyword>
<gene>
    <name evidence="6 7" type="primary">nfi</name>
    <name evidence="7" type="ORF">KJ970_19105</name>
</gene>
<reference evidence="7" key="1">
    <citation type="submission" date="2021-05" db="EMBL/GenBank/DDBJ databases">
        <title>Energy efficiency and biological interactions define the core microbiome of deep oligotrophic groundwater.</title>
        <authorList>
            <person name="Mehrshad M."/>
            <person name="Lopez-Fernandez M."/>
            <person name="Bell E."/>
            <person name="Bernier-Latmani R."/>
            <person name="Bertilsson S."/>
            <person name="Dopson M."/>
        </authorList>
    </citation>
    <scope>NUCLEOTIDE SEQUENCE</scope>
    <source>
        <strain evidence="7">Modern_marine.mb.64</strain>
    </source>
</reference>
<comment type="caution">
    <text evidence="7">The sequence shown here is derived from an EMBL/GenBank/DDBJ whole genome shotgun (WGS) entry which is preliminary data.</text>
</comment>
<dbReference type="PANTHER" id="PTHR28511:SF1">
    <property type="entry name" value="ENDONUCLEASE V"/>
    <property type="match status" value="1"/>
</dbReference>
<protein>
    <recommendedName>
        <fullName evidence="6">Endonuclease V</fullName>
        <ecNumber evidence="6">3.1.21.7</ecNumber>
    </recommendedName>
    <alternativeName>
        <fullName evidence="6">Deoxyinosine 3'endonuclease</fullName>
    </alternativeName>
    <alternativeName>
        <fullName evidence="6">Deoxyribonuclease V</fullName>
        <shortName evidence="6">DNase V</shortName>
    </alternativeName>
</protein>
<dbReference type="NCBIfam" id="NF008629">
    <property type="entry name" value="PRK11617.1"/>
    <property type="match status" value="1"/>
</dbReference>
<comment type="cofactor">
    <cofactor evidence="6">
        <name>Mg(2+)</name>
        <dbReference type="ChEBI" id="CHEBI:18420"/>
    </cofactor>
</comment>
<evidence type="ECO:0000313" key="7">
    <source>
        <dbReference type="EMBL" id="MBU2693029.1"/>
    </source>
</evidence>
<accession>A0A948S0N0</accession>
<dbReference type="GO" id="GO:0003727">
    <property type="term" value="F:single-stranded RNA binding"/>
    <property type="evidence" value="ECO:0007669"/>
    <property type="project" value="TreeGrafter"/>
</dbReference>
<feature type="binding site" evidence="6">
    <location>
        <position position="44"/>
    </location>
    <ligand>
        <name>Mg(2+)</name>
        <dbReference type="ChEBI" id="CHEBI:18420"/>
    </ligand>
</feature>
<keyword evidence="2 6" id="KW-0963">Cytoplasm</keyword>
<dbReference type="CDD" id="cd06559">
    <property type="entry name" value="Endonuclease_V"/>
    <property type="match status" value="1"/>
</dbReference>
<keyword evidence="6" id="KW-0460">Magnesium</keyword>
<dbReference type="GO" id="GO:0005737">
    <property type="term" value="C:cytoplasm"/>
    <property type="evidence" value="ECO:0007669"/>
    <property type="project" value="UniProtKB-SubCell"/>
</dbReference>
<dbReference type="Gene3D" id="3.30.2170.10">
    <property type="entry name" value="archaeoglobus fulgidus dsm 4304 superfamily"/>
    <property type="match status" value="1"/>
</dbReference>
<evidence type="ECO:0000256" key="4">
    <source>
        <dbReference type="ARBA" id="ARBA00022759"/>
    </source>
</evidence>
<comment type="function">
    <text evidence="6">DNA repair enzyme involved in the repair of deaminated bases. Selectively cleaves double-stranded DNA at the second phosphodiester bond 3' to a deoxyinosine leaving behind the intact lesion on the nicked DNA.</text>
</comment>
<comment type="subcellular location">
    <subcellularLocation>
        <location evidence="1 6">Cytoplasm</location>
    </subcellularLocation>
</comment>
<proteinExistence type="inferred from homology"/>
<feature type="site" description="Interaction with target DNA" evidence="6">
    <location>
        <position position="88"/>
    </location>
</feature>
<comment type="similarity">
    <text evidence="6">Belongs to the endonuclease V family.</text>
</comment>
<keyword evidence="4 6" id="KW-0255">Endonuclease</keyword>
<organism evidence="7 8">
    <name type="scientific">Eiseniibacteriota bacterium</name>
    <dbReference type="NCBI Taxonomy" id="2212470"/>
    <lineage>
        <taxon>Bacteria</taxon>
        <taxon>Candidatus Eiseniibacteriota</taxon>
    </lineage>
</organism>